<dbReference type="RefSeq" id="WP_106701783.1">
    <property type="nucleotide sequence ID" value="NZ_CP027666.1"/>
</dbReference>
<dbReference type="OrthoDB" id="5298629at2"/>
<feature type="domain" description="MaoC-like" evidence="1">
    <location>
        <begin position="22"/>
        <end position="120"/>
    </location>
</feature>
<dbReference type="InterPro" id="IPR029069">
    <property type="entry name" value="HotDog_dom_sf"/>
</dbReference>
<dbReference type="Pfam" id="PF01575">
    <property type="entry name" value="MaoC_dehydratas"/>
    <property type="match status" value="1"/>
</dbReference>
<gene>
    <name evidence="2" type="ORF">C6570_02575</name>
</gene>
<organism evidence="2 3">
    <name type="scientific">Ottowia oryzae</name>
    <dbReference type="NCBI Taxonomy" id="2109914"/>
    <lineage>
        <taxon>Bacteria</taxon>
        <taxon>Pseudomonadati</taxon>
        <taxon>Pseudomonadota</taxon>
        <taxon>Betaproteobacteria</taxon>
        <taxon>Burkholderiales</taxon>
        <taxon>Comamonadaceae</taxon>
        <taxon>Ottowia</taxon>
    </lineage>
</organism>
<name>A0A2S0MBZ5_9BURK</name>
<dbReference type="InterPro" id="IPR052342">
    <property type="entry name" value="MCH/BMMD"/>
</dbReference>
<protein>
    <submittedName>
        <fullName evidence="2">Dehydratase</fullName>
    </submittedName>
</protein>
<dbReference type="InterPro" id="IPR002539">
    <property type="entry name" value="MaoC-like_dom"/>
</dbReference>
<sequence length="169" mass="18624">MNAPATPAIQYYWEDLPVDTTIDLGSLTVDRDEVLEFAGKYDPQPFHLSDEAAAQSMFGRLAASGWHTCAMVMGLMARNFLLQSSSLGSPGLEKLKWLRPVYPGDTLTVRQRIVESRPMASRPDVGLVRSVWEAFNQDGEQVLMMDGYGMFRRRTPGEAASVAAPSPAN</sequence>
<dbReference type="Proteomes" id="UP000239709">
    <property type="component" value="Chromosome"/>
</dbReference>
<evidence type="ECO:0000259" key="1">
    <source>
        <dbReference type="Pfam" id="PF01575"/>
    </source>
</evidence>
<dbReference type="PANTHER" id="PTHR43664">
    <property type="entry name" value="MONOAMINE OXIDASE-RELATED"/>
    <property type="match status" value="1"/>
</dbReference>
<dbReference type="SUPFAM" id="SSF54637">
    <property type="entry name" value="Thioesterase/thiol ester dehydrase-isomerase"/>
    <property type="match status" value="1"/>
</dbReference>
<dbReference type="PANTHER" id="PTHR43664:SF1">
    <property type="entry name" value="BETA-METHYLMALYL-COA DEHYDRATASE"/>
    <property type="match status" value="1"/>
</dbReference>
<dbReference type="Gene3D" id="3.10.129.10">
    <property type="entry name" value="Hotdog Thioesterase"/>
    <property type="match status" value="1"/>
</dbReference>
<dbReference type="KEGG" id="otk:C6570_02575"/>
<proteinExistence type="predicted"/>
<reference evidence="2 3" key="1">
    <citation type="submission" date="2018-03" db="EMBL/GenBank/DDBJ databases">
        <title>Genome sequencing of Ottowia sp.</title>
        <authorList>
            <person name="Kim S.-J."/>
            <person name="Heo J."/>
            <person name="Kwon S.-W."/>
        </authorList>
    </citation>
    <scope>NUCLEOTIDE SEQUENCE [LARGE SCALE GENOMIC DNA]</scope>
    <source>
        <strain evidence="2 3">KADR8-3</strain>
    </source>
</reference>
<dbReference type="CDD" id="cd03454">
    <property type="entry name" value="YdeM"/>
    <property type="match status" value="1"/>
</dbReference>
<dbReference type="EMBL" id="CP027666">
    <property type="protein sequence ID" value="AVO33263.1"/>
    <property type="molecule type" value="Genomic_DNA"/>
</dbReference>
<accession>A0A2S0MBZ5</accession>
<evidence type="ECO:0000313" key="3">
    <source>
        <dbReference type="Proteomes" id="UP000239709"/>
    </source>
</evidence>
<keyword evidence="3" id="KW-1185">Reference proteome</keyword>
<dbReference type="AlphaFoldDB" id="A0A2S0MBZ5"/>
<evidence type="ECO:0000313" key="2">
    <source>
        <dbReference type="EMBL" id="AVO33263.1"/>
    </source>
</evidence>